<dbReference type="Proteomes" id="UP001205063">
    <property type="component" value="Unassembled WGS sequence"/>
</dbReference>
<dbReference type="Gene3D" id="3.40.1190.20">
    <property type="match status" value="1"/>
</dbReference>
<accession>A0AAW5KM43</accession>
<protein>
    <recommendedName>
        <fullName evidence="3">Carbohydrate kinase PfkB domain-containing protein</fullName>
    </recommendedName>
</protein>
<dbReference type="RefSeq" id="WP_368044641.1">
    <property type="nucleotide sequence ID" value="NZ_JANGAB010000530.1"/>
</dbReference>
<reference evidence="1" key="1">
    <citation type="submission" date="2022-06" db="EMBL/GenBank/DDBJ databases">
        <title>Isolation of gut microbiota from human fecal samples.</title>
        <authorList>
            <person name="Pamer E.G."/>
            <person name="Barat B."/>
            <person name="Waligurski E."/>
            <person name="Medina S."/>
            <person name="Paddock L."/>
            <person name="Mostad J."/>
        </authorList>
    </citation>
    <scope>NUCLEOTIDE SEQUENCE</scope>
    <source>
        <strain evidence="1">DFI.7.96</strain>
    </source>
</reference>
<sequence>MNCEQVVAGNLSLDDVSLPDGSRQENVIGGDALYGALGARLWCPGVGLLSRRAGDFSPESLQRCREAGIDLAG</sequence>
<comment type="caution">
    <text evidence="1">The sequence shown here is derived from an EMBL/GenBank/DDBJ whole genome shotgun (WGS) entry which is preliminary data.</text>
</comment>
<evidence type="ECO:0000313" key="1">
    <source>
        <dbReference type="EMBL" id="MCQ4950989.1"/>
    </source>
</evidence>
<gene>
    <name evidence="1" type="ORF">NE646_15340</name>
</gene>
<dbReference type="AlphaFoldDB" id="A0AAW5KM43"/>
<dbReference type="SUPFAM" id="SSF53613">
    <property type="entry name" value="Ribokinase-like"/>
    <property type="match status" value="1"/>
</dbReference>
<proteinExistence type="predicted"/>
<dbReference type="EMBL" id="JANGAB010000530">
    <property type="protein sequence ID" value="MCQ4950989.1"/>
    <property type="molecule type" value="Genomic_DNA"/>
</dbReference>
<dbReference type="InterPro" id="IPR029056">
    <property type="entry name" value="Ribokinase-like"/>
</dbReference>
<name>A0AAW5KM43_9FIRM</name>
<feature type="non-terminal residue" evidence="1">
    <location>
        <position position="73"/>
    </location>
</feature>
<evidence type="ECO:0008006" key="3">
    <source>
        <dbReference type="Google" id="ProtNLM"/>
    </source>
</evidence>
<evidence type="ECO:0000313" key="2">
    <source>
        <dbReference type="Proteomes" id="UP001205063"/>
    </source>
</evidence>
<organism evidence="1 2">
    <name type="scientific">Bittarella massiliensis</name>
    <name type="common">ex Durand et al. 2017</name>
    <dbReference type="NCBI Taxonomy" id="1720313"/>
    <lineage>
        <taxon>Bacteria</taxon>
        <taxon>Bacillati</taxon>
        <taxon>Bacillota</taxon>
        <taxon>Clostridia</taxon>
        <taxon>Eubacteriales</taxon>
        <taxon>Oscillospiraceae</taxon>
        <taxon>Bittarella (ex Durand et al. 2017)</taxon>
    </lineage>
</organism>